<dbReference type="Proteomes" id="UP000326852">
    <property type="component" value="Unassembled WGS sequence"/>
</dbReference>
<dbReference type="AlphaFoldDB" id="A0A5N6MS18"/>
<comment type="similarity">
    <text evidence="2">Belongs to the peptidase S54 family.</text>
</comment>
<dbReference type="GO" id="GO:0004252">
    <property type="term" value="F:serine-type endopeptidase activity"/>
    <property type="evidence" value="ECO:0007669"/>
    <property type="project" value="InterPro"/>
</dbReference>
<keyword evidence="3 7" id="KW-0812">Transmembrane</keyword>
<feature type="transmembrane region" description="Helical" evidence="7">
    <location>
        <begin position="207"/>
        <end position="224"/>
    </location>
</feature>
<feature type="transmembrane region" description="Helical" evidence="7">
    <location>
        <begin position="182"/>
        <end position="200"/>
    </location>
</feature>
<feature type="transmembrane region" description="Helical" evidence="7">
    <location>
        <begin position="260"/>
        <end position="279"/>
    </location>
</feature>
<keyword evidence="10" id="KW-1185">Reference proteome</keyword>
<dbReference type="Gene3D" id="1.20.1540.10">
    <property type="entry name" value="Rhomboid-like"/>
    <property type="match status" value="1"/>
</dbReference>
<keyword evidence="5 7" id="KW-1133">Transmembrane helix</keyword>
<dbReference type="Pfam" id="PF01694">
    <property type="entry name" value="Rhomboid"/>
    <property type="match status" value="1"/>
</dbReference>
<keyword evidence="6 7" id="KW-0472">Membrane</keyword>
<feature type="transmembrane region" description="Helical" evidence="7">
    <location>
        <begin position="79"/>
        <end position="98"/>
    </location>
</feature>
<evidence type="ECO:0000259" key="8">
    <source>
        <dbReference type="Pfam" id="PF01694"/>
    </source>
</evidence>
<sequence>MSYGVPAQEPASQVPVCPRHPDRVSYIRCQRCGRPACPECQQNAAVGVQCVDCFNQQRKAQPAYRTSFGGRVDPGGKPVVTITIMAVCAVAYILQLLVPEFTRTFFYAPVLTDSQPWRMLTAAFLHSQGSPLHIAFNLYALWFLGSSLEPLFGRTRFALLYLISALGGSVGVLYLADPVTAVVGASGAVFGLFGALFVVIRQRRGELRSLLILVAANLVLGFVVPGIAWQAHVGGLLAGAACAAILAYTPRGKHRTAIQFAGLAGIALLLIAAAVLWQAPVRIIPG</sequence>
<keyword evidence="4" id="KW-0378">Hydrolase</keyword>
<comment type="subcellular location">
    <subcellularLocation>
        <location evidence="1">Membrane</location>
        <topology evidence="1">Multi-pass membrane protein</topology>
    </subcellularLocation>
</comment>
<keyword evidence="9" id="KW-0645">Protease</keyword>
<accession>A0A5N6MS18</accession>
<protein>
    <submittedName>
        <fullName evidence="9">Rhomboid family intramembrane serine protease</fullName>
    </submittedName>
</protein>
<evidence type="ECO:0000256" key="6">
    <source>
        <dbReference type="ARBA" id="ARBA00023136"/>
    </source>
</evidence>
<comment type="caution">
    <text evidence="9">The sequence shown here is derived from an EMBL/GenBank/DDBJ whole genome shotgun (WGS) entry which is preliminary data.</text>
</comment>
<evidence type="ECO:0000313" key="9">
    <source>
        <dbReference type="EMBL" id="KAD4059712.1"/>
    </source>
</evidence>
<dbReference type="InterPro" id="IPR035952">
    <property type="entry name" value="Rhomboid-like_sf"/>
</dbReference>
<dbReference type="SUPFAM" id="SSF144091">
    <property type="entry name" value="Rhomboid-like"/>
    <property type="match status" value="1"/>
</dbReference>
<evidence type="ECO:0000256" key="3">
    <source>
        <dbReference type="ARBA" id="ARBA00022692"/>
    </source>
</evidence>
<dbReference type="GO" id="GO:0016020">
    <property type="term" value="C:membrane"/>
    <property type="evidence" value="ECO:0007669"/>
    <property type="project" value="UniProtKB-SubCell"/>
</dbReference>
<evidence type="ECO:0000313" key="10">
    <source>
        <dbReference type="Proteomes" id="UP000326852"/>
    </source>
</evidence>
<evidence type="ECO:0000256" key="1">
    <source>
        <dbReference type="ARBA" id="ARBA00004141"/>
    </source>
</evidence>
<dbReference type="PANTHER" id="PTHR43731:SF14">
    <property type="entry name" value="PRESENILIN-ASSOCIATED RHOMBOID-LIKE PROTEIN, MITOCHONDRIAL"/>
    <property type="match status" value="1"/>
</dbReference>
<dbReference type="PANTHER" id="PTHR43731">
    <property type="entry name" value="RHOMBOID PROTEASE"/>
    <property type="match status" value="1"/>
</dbReference>
<name>A0A5N6MS18_9MICC</name>
<evidence type="ECO:0000256" key="7">
    <source>
        <dbReference type="SAM" id="Phobius"/>
    </source>
</evidence>
<dbReference type="InterPro" id="IPR022764">
    <property type="entry name" value="Peptidase_S54_rhomboid_dom"/>
</dbReference>
<feature type="transmembrane region" description="Helical" evidence="7">
    <location>
        <begin position="230"/>
        <end position="248"/>
    </location>
</feature>
<reference evidence="9 10" key="1">
    <citation type="submission" date="2019-08" db="EMBL/GenBank/DDBJ databases">
        <title>Arthrobacter sp. nov., isolated from plateau pika and Tibetan wild ass.</title>
        <authorList>
            <person name="Ge Y."/>
        </authorList>
    </citation>
    <scope>NUCLEOTIDE SEQUENCE [LARGE SCALE GENOMIC DNA]</scope>
    <source>
        <strain evidence="9 10">785</strain>
    </source>
</reference>
<evidence type="ECO:0000256" key="2">
    <source>
        <dbReference type="ARBA" id="ARBA00009045"/>
    </source>
</evidence>
<dbReference type="GO" id="GO:0006508">
    <property type="term" value="P:proteolysis"/>
    <property type="evidence" value="ECO:0007669"/>
    <property type="project" value="UniProtKB-KW"/>
</dbReference>
<evidence type="ECO:0000256" key="5">
    <source>
        <dbReference type="ARBA" id="ARBA00022989"/>
    </source>
</evidence>
<proteinExistence type="inferred from homology"/>
<gene>
    <name evidence="9" type="ORF">GD627_00990</name>
</gene>
<organism evidence="9 10">
    <name type="scientific">Arthrobacter yangruifuii</name>
    <dbReference type="NCBI Taxonomy" id="2606616"/>
    <lineage>
        <taxon>Bacteria</taxon>
        <taxon>Bacillati</taxon>
        <taxon>Actinomycetota</taxon>
        <taxon>Actinomycetes</taxon>
        <taxon>Micrococcales</taxon>
        <taxon>Micrococcaceae</taxon>
        <taxon>Arthrobacter</taxon>
    </lineage>
</organism>
<feature type="domain" description="Peptidase S54 rhomboid" evidence="8">
    <location>
        <begin position="114"/>
        <end position="247"/>
    </location>
</feature>
<dbReference type="InterPro" id="IPR050925">
    <property type="entry name" value="Rhomboid_protease_S54"/>
</dbReference>
<feature type="transmembrane region" description="Helical" evidence="7">
    <location>
        <begin position="157"/>
        <end position="176"/>
    </location>
</feature>
<dbReference type="EMBL" id="VTFX01000001">
    <property type="protein sequence ID" value="KAD4059712.1"/>
    <property type="molecule type" value="Genomic_DNA"/>
</dbReference>
<evidence type="ECO:0000256" key="4">
    <source>
        <dbReference type="ARBA" id="ARBA00022801"/>
    </source>
</evidence>